<evidence type="ECO:0000313" key="1">
    <source>
        <dbReference type="EMBL" id="OPJ82001.1"/>
    </source>
</evidence>
<proteinExistence type="predicted"/>
<reference evidence="1 2" key="1">
    <citation type="submission" date="2016-02" db="EMBL/GenBank/DDBJ databases">
        <title>Band-tailed pigeon sequencing and assembly.</title>
        <authorList>
            <person name="Soares A.E."/>
            <person name="Novak B.J."/>
            <person name="Rice E.S."/>
            <person name="O'Connell B."/>
            <person name="Chang D."/>
            <person name="Weber S."/>
            <person name="Shapiro B."/>
        </authorList>
    </citation>
    <scope>NUCLEOTIDE SEQUENCE [LARGE SCALE GENOMIC DNA]</scope>
    <source>
        <strain evidence="1">BTP2013</strain>
        <tissue evidence="1">Blood</tissue>
    </source>
</reference>
<keyword evidence="2" id="KW-1185">Reference proteome</keyword>
<protein>
    <submittedName>
        <fullName evidence="1">Uncharacterized protein</fullName>
    </submittedName>
</protein>
<gene>
    <name evidence="1" type="ORF">AV530_014508</name>
</gene>
<sequence length="69" mass="7288">MLKTTAFDGGFNILFDIYFMYCEAAGRGTTLTATSIEDSGPALEDRTCLASSCDGGCSVLMLGSHRSLP</sequence>
<dbReference type="Proteomes" id="UP000190648">
    <property type="component" value="Unassembled WGS sequence"/>
</dbReference>
<organism evidence="1 2">
    <name type="scientific">Patagioenas fasciata monilis</name>
    <dbReference type="NCBI Taxonomy" id="372326"/>
    <lineage>
        <taxon>Eukaryota</taxon>
        <taxon>Metazoa</taxon>
        <taxon>Chordata</taxon>
        <taxon>Craniata</taxon>
        <taxon>Vertebrata</taxon>
        <taxon>Euteleostomi</taxon>
        <taxon>Archelosauria</taxon>
        <taxon>Archosauria</taxon>
        <taxon>Dinosauria</taxon>
        <taxon>Saurischia</taxon>
        <taxon>Theropoda</taxon>
        <taxon>Coelurosauria</taxon>
        <taxon>Aves</taxon>
        <taxon>Neognathae</taxon>
        <taxon>Neoaves</taxon>
        <taxon>Columbimorphae</taxon>
        <taxon>Columbiformes</taxon>
        <taxon>Columbidae</taxon>
        <taxon>Patagioenas</taxon>
    </lineage>
</organism>
<dbReference type="EMBL" id="LSYS01003958">
    <property type="protein sequence ID" value="OPJ82001.1"/>
    <property type="molecule type" value="Genomic_DNA"/>
</dbReference>
<evidence type="ECO:0000313" key="2">
    <source>
        <dbReference type="Proteomes" id="UP000190648"/>
    </source>
</evidence>
<dbReference type="AlphaFoldDB" id="A0A1V4KCC4"/>
<accession>A0A1V4KCC4</accession>
<name>A0A1V4KCC4_PATFA</name>
<comment type="caution">
    <text evidence="1">The sequence shown here is derived from an EMBL/GenBank/DDBJ whole genome shotgun (WGS) entry which is preliminary data.</text>
</comment>